<feature type="compositionally biased region" description="Basic and acidic residues" evidence="1">
    <location>
        <begin position="22"/>
        <end position="33"/>
    </location>
</feature>
<dbReference type="STRING" id="400727.A0A2T7PRK6"/>
<dbReference type="InterPro" id="IPR027904">
    <property type="entry name" value="DUF4587"/>
</dbReference>
<dbReference type="InterPro" id="IPR038915">
    <property type="entry name" value="PRR29-like"/>
</dbReference>
<dbReference type="PANTHER" id="PTHR28604">
    <property type="match status" value="1"/>
</dbReference>
<dbReference type="EMBL" id="PZQS01000002">
    <property type="protein sequence ID" value="PVD36062.1"/>
    <property type="molecule type" value="Genomic_DNA"/>
</dbReference>
<evidence type="ECO:0000313" key="4">
    <source>
        <dbReference type="Proteomes" id="UP000245119"/>
    </source>
</evidence>
<organism evidence="3 4">
    <name type="scientific">Pomacea canaliculata</name>
    <name type="common">Golden apple snail</name>
    <dbReference type="NCBI Taxonomy" id="400727"/>
    <lineage>
        <taxon>Eukaryota</taxon>
        <taxon>Metazoa</taxon>
        <taxon>Spiralia</taxon>
        <taxon>Lophotrochozoa</taxon>
        <taxon>Mollusca</taxon>
        <taxon>Gastropoda</taxon>
        <taxon>Caenogastropoda</taxon>
        <taxon>Architaenioglossa</taxon>
        <taxon>Ampullarioidea</taxon>
        <taxon>Ampullariidae</taxon>
        <taxon>Pomacea</taxon>
    </lineage>
</organism>
<protein>
    <recommendedName>
        <fullName evidence="2">DUF4587 domain-containing protein</fullName>
    </recommendedName>
</protein>
<evidence type="ECO:0000259" key="2">
    <source>
        <dbReference type="Pfam" id="PF15248"/>
    </source>
</evidence>
<evidence type="ECO:0000313" key="3">
    <source>
        <dbReference type="EMBL" id="PVD36062.1"/>
    </source>
</evidence>
<accession>A0A2T7PRK6</accession>
<reference evidence="3 4" key="1">
    <citation type="submission" date="2018-04" db="EMBL/GenBank/DDBJ databases">
        <title>The genome of golden apple snail Pomacea canaliculata provides insight into stress tolerance and invasive adaptation.</title>
        <authorList>
            <person name="Liu C."/>
            <person name="Liu B."/>
            <person name="Ren Y."/>
            <person name="Zhang Y."/>
            <person name="Wang H."/>
            <person name="Li S."/>
            <person name="Jiang F."/>
            <person name="Yin L."/>
            <person name="Zhang G."/>
            <person name="Qian W."/>
            <person name="Fan W."/>
        </authorList>
    </citation>
    <scope>NUCLEOTIDE SEQUENCE [LARGE SCALE GENOMIC DNA]</scope>
    <source>
        <strain evidence="3">SZHN2017</strain>
        <tissue evidence="3">Muscle</tissue>
    </source>
</reference>
<feature type="region of interest" description="Disordered" evidence="1">
    <location>
        <begin position="1"/>
        <end position="47"/>
    </location>
</feature>
<proteinExistence type="predicted"/>
<feature type="compositionally biased region" description="Basic and acidic residues" evidence="1">
    <location>
        <begin position="66"/>
        <end position="75"/>
    </location>
</feature>
<keyword evidence="4" id="KW-1185">Reference proteome</keyword>
<dbReference type="AlphaFoldDB" id="A0A2T7PRK6"/>
<feature type="compositionally biased region" description="Polar residues" evidence="1">
    <location>
        <begin position="34"/>
        <end position="47"/>
    </location>
</feature>
<feature type="region of interest" description="Disordered" evidence="1">
    <location>
        <begin position="66"/>
        <end position="97"/>
    </location>
</feature>
<sequence length="554" mass="63668">MEDDDDELLSELAFTLEEDQDEKLAQEREKLQRSDSASSNEYDSQVKLQQAMLRRQELLDKIRQEQLLNDEERRPRTYTPRRRYTPSPLPPPSRRSLPDLNRNYHFNWYTKRPRVSDMAVSKHVIEHQFRPMESKTYTVLPPISTNAQVVPQVSTTEINMFVRHIQKYKYTNTKEAPLTHCFSPVALQVHLLVFLSTDFMDMMMLQNAQMHHMVMQQMMLQNLPGGGYRMPTATVPLAPVVEPAVSGSSGGHVLSSFSMFVPPSQACGGRLDCERIPLPTGQRISFQLHLVPLHKRLHNKGNRPSSVFLFGIILKEIVAALHRVYLNPSGNIYPVMGDIIGSGAQDLSQLVGERGRVAEDESVRLFQILQYVMENLIYHITEIMPKTGVLGTHKKAAVFELIKNGKRFPDGYFWQIELDRLQFNNNGRTMNVGDKEAFLLLVGMFLSRSLITTLLMKPVDYGLSTEQLTEVAERNLKVLSTVMLFLVRRVSTPPDAPMMPMPGEVARYVFSDEEMRNVHLRLRRSYEYCENLLREWGAEYIRRLRDAAVNSTKK</sequence>
<dbReference type="OrthoDB" id="5969023at2759"/>
<dbReference type="Pfam" id="PF15248">
    <property type="entry name" value="DUF4587"/>
    <property type="match status" value="1"/>
</dbReference>
<feature type="domain" description="DUF4587" evidence="2">
    <location>
        <begin position="197"/>
        <end position="232"/>
    </location>
</feature>
<dbReference type="PANTHER" id="PTHR28604:SF3">
    <property type="match status" value="1"/>
</dbReference>
<dbReference type="Proteomes" id="UP000245119">
    <property type="component" value="Linkage Group LG2"/>
</dbReference>
<name>A0A2T7PRK6_POMCA</name>
<evidence type="ECO:0000256" key="1">
    <source>
        <dbReference type="SAM" id="MobiDB-lite"/>
    </source>
</evidence>
<gene>
    <name evidence="3" type="ORF">C0Q70_03032</name>
</gene>
<comment type="caution">
    <text evidence="3">The sequence shown here is derived from an EMBL/GenBank/DDBJ whole genome shotgun (WGS) entry which is preliminary data.</text>
</comment>
<dbReference type="CDD" id="cd22249">
    <property type="entry name" value="UDM1_RNF168_RNF169-like"/>
    <property type="match status" value="1"/>
</dbReference>